<dbReference type="InterPro" id="IPR047324">
    <property type="entry name" value="LbH_gamma_CA-like"/>
</dbReference>
<accession>A0A6J6GMF4</accession>
<name>A0A6J6GMF4_9ZZZZ</name>
<sequence>MPIYALGERTPTIHPDAYVHPDAVIIGSVTIGAHSSIWPGAVLRGDDGDIIIGERTSIQDGSVLHTTHVFPTIVGNDCVIGHIVHLEGCTIEDGSLVGNGSIVMHRVIVRSGAVVAANAVLLNGLEVPSGALAVGVPAVIKLDKARPAEIAMGAASYVARAAIYKEKLRRLD</sequence>
<dbReference type="EMBL" id="CAEZUK010000100">
    <property type="protein sequence ID" value="CAB4600943.1"/>
    <property type="molecule type" value="Genomic_DNA"/>
</dbReference>
<dbReference type="Gene3D" id="2.160.10.10">
    <property type="entry name" value="Hexapeptide repeat proteins"/>
    <property type="match status" value="1"/>
</dbReference>
<dbReference type="CDD" id="cd04645">
    <property type="entry name" value="LbH_gamma_CA_like"/>
    <property type="match status" value="1"/>
</dbReference>
<dbReference type="SUPFAM" id="SSF51161">
    <property type="entry name" value="Trimeric LpxA-like enzymes"/>
    <property type="match status" value="1"/>
</dbReference>
<reference evidence="1" key="1">
    <citation type="submission" date="2020-05" db="EMBL/GenBank/DDBJ databases">
        <authorList>
            <person name="Chiriac C."/>
            <person name="Salcher M."/>
            <person name="Ghai R."/>
            <person name="Kavagutti S V."/>
        </authorList>
    </citation>
    <scope>NUCLEOTIDE SEQUENCE</scope>
</reference>
<dbReference type="PANTHER" id="PTHR13061">
    <property type="entry name" value="DYNACTIN SUBUNIT P25"/>
    <property type="match status" value="1"/>
</dbReference>
<protein>
    <submittedName>
        <fullName evidence="1">Unannotated protein</fullName>
    </submittedName>
</protein>
<dbReference type="InterPro" id="IPR001451">
    <property type="entry name" value="Hexapep"/>
</dbReference>
<dbReference type="PANTHER" id="PTHR13061:SF29">
    <property type="entry name" value="GAMMA CARBONIC ANHYDRASE-LIKE 1, MITOCHONDRIAL-RELATED"/>
    <property type="match status" value="1"/>
</dbReference>
<organism evidence="1">
    <name type="scientific">freshwater metagenome</name>
    <dbReference type="NCBI Taxonomy" id="449393"/>
    <lineage>
        <taxon>unclassified sequences</taxon>
        <taxon>metagenomes</taxon>
        <taxon>ecological metagenomes</taxon>
    </lineage>
</organism>
<proteinExistence type="predicted"/>
<dbReference type="AlphaFoldDB" id="A0A6J6GMF4"/>
<evidence type="ECO:0000313" key="1">
    <source>
        <dbReference type="EMBL" id="CAB4600943.1"/>
    </source>
</evidence>
<dbReference type="Pfam" id="PF00132">
    <property type="entry name" value="Hexapep"/>
    <property type="match status" value="1"/>
</dbReference>
<dbReference type="InterPro" id="IPR050484">
    <property type="entry name" value="Transf_Hexapept/Carb_Anhydrase"/>
</dbReference>
<gene>
    <name evidence="1" type="ORF">UFOPK1820_00724</name>
</gene>
<dbReference type="InterPro" id="IPR011004">
    <property type="entry name" value="Trimer_LpxA-like_sf"/>
</dbReference>